<dbReference type="VEuPathDB" id="FungiDB:Z519_11138"/>
<reference evidence="1" key="1">
    <citation type="submission" date="2015-01" db="EMBL/GenBank/DDBJ databases">
        <title>The Genome Sequence of Cladophialophora bantiana CBS 173.52.</title>
        <authorList>
            <consortium name="The Broad Institute Genomics Platform"/>
            <person name="Cuomo C."/>
            <person name="de Hoog S."/>
            <person name="Gorbushina A."/>
            <person name="Stielow B."/>
            <person name="Teixiera M."/>
            <person name="Abouelleil A."/>
            <person name="Chapman S.B."/>
            <person name="Priest M."/>
            <person name="Young S.K."/>
            <person name="Wortman J."/>
            <person name="Nusbaum C."/>
            <person name="Birren B."/>
        </authorList>
    </citation>
    <scope>NUCLEOTIDE SEQUENCE [LARGE SCALE GENOMIC DNA]</scope>
    <source>
        <strain evidence="1">CBS 173.52</strain>
    </source>
</reference>
<proteinExistence type="predicted"/>
<dbReference type="AlphaFoldDB" id="A0A0D2H444"/>
<evidence type="ECO:0000313" key="2">
    <source>
        <dbReference type="Proteomes" id="UP000053789"/>
    </source>
</evidence>
<dbReference type="EMBL" id="KN847000">
    <property type="protein sequence ID" value="KIW88028.1"/>
    <property type="molecule type" value="Genomic_DNA"/>
</dbReference>
<dbReference type="Proteomes" id="UP000053789">
    <property type="component" value="Unassembled WGS sequence"/>
</dbReference>
<dbReference type="OrthoDB" id="3940621at2759"/>
<protein>
    <submittedName>
        <fullName evidence="1">Uncharacterized protein</fullName>
    </submittedName>
</protein>
<evidence type="ECO:0000313" key="1">
    <source>
        <dbReference type="EMBL" id="KIW88028.1"/>
    </source>
</evidence>
<name>A0A0D2H444_CLAB1</name>
<organism evidence="1 2">
    <name type="scientific">Cladophialophora bantiana (strain ATCC 10958 / CBS 173.52 / CDC B-1940 / NIH 8579)</name>
    <name type="common">Xylohypha bantiana</name>
    <dbReference type="NCBI Taxonomy" id="1442370"/>
    <lineage>
        <taxon>Eukaryota</taxon>
        <taxon>Fungi</taxon>
        <taxon>Dikarya</taxon>
        <taxon>Ascomycota</taxon>
        <taxon>Pezizomycotina</taxon>
        <taxon>Eurotiomycetes</taxon>
        <taxon>Chaetothyriomycetidae</taxon>
        <taxon>Chaetothyriales</taxon>
        <taxon>Herpotrichiellaceae</taxon>
        <taxon>Cladophialophora</taxon>
    </lineage>
</organism>
<gene>
    <name evidence="1" type="ORF">Z519_11138</name>
</gene>
<keyword evidence="2" id="KW-1185">Reference proteome</keyword>
<dbReference type="GeneID" id="27704066"/>
<dbReference type="HOGENOM" id="CLU_645627_0_0_1"/>
<sequence length="420" mass="48607">MVYVECVKIRATGLLYANKRFYKEFIHFLREMFVLGFHIDPSAPSTAVKLINSDNSQWGNDCTIDTPPHPDYGMLDRMPVDRFRGIRILIDAPDVTDPGQLFRVRHRESRGWRLRGAWNRSVPNYSSWDAVTKTASIRHEGSNSDLGIILRPFSRIRYADAVTIELRRNAPRERPVNNLKANLVKSCRKRSFGLDLRPEAEWNDDDTLALEDALHVWLDYLLDDMGGPTAALLRRDRFKFWCSGYEYQGGRHFHGFVLDDREIGSAEGYLDEELFDHIKQTCHDRFMSAREHTSAPPGFWFSSHELKRLGWLAEVGEEDTFWETRYPAGIEPKSRNHSWIDTAAQQQPIDTRFRLEPPEHDVDTPACQIFPPYIGGCPSCNLGDRKNKLLIMLQNNHLRNILFHFNARPEEARLLGPIVE</sequence>
<dbReference type="RefSeq" id="XP_016614697.1">
    <property type="nucleotide sequence ID" value="XM_016768851.1"/>
</dbReference>
<accession>A0A0D2H444</accession>